<organism evidence="12 13">
    <name type="scientific">Buceros rhinoceros silvestris</name>
    <dbReference type="NCBI Taxonomy" id="175836"/>
    <lineage>
        <taxon>Eukaryota</taxon>
        <taxon>Metazoa</taxon>
        <taxon>Chordata</taxon>
        <taxon>Craniata</taxon>
        <taxon>Vertebrata</taxon>
        <taxon>Euteleostomi</taxon>
        <taxon>Archelosauria</taxon>
        <taxon>Archosauria</taxon>
        <taxon>Dinosauria</taxon>
        <taxon>Saurischia</taxon>
        <taxon>Theropoda</taxon>
        <taxon>Coelurosauria</taxon>
        <taxon>Aves</taxon>
        <taxon>Neognathae</taxon>
        <taxon>Neoaves</taxon>
        <taxon>Telluraves</taxon>
        <taxon>Coraciimorphae</taxon>
        <taxon>Bucerotiformes</taxon>
        <taxon>Bucerotidae</taxon>
        <taxon>Buceros</taxon>
    </lineage>
</organism>
<evidence type="ECO:0000313" key="13">
    <source>
        <dbReference type="Proteomes" id="UP000054064"/>
    </source>
</evidence>
<dbReference type="PANTHER" id="PTHR47978">
    <property type="match status" value="1"/>
</dbReference>
<evidence type="ECO:0000256" key="4">
    <source>
        <dbReference type="ARBA" id="ARBA00022741"/>
    </source>
</evidence>
<dbReference type="SMART" id="SM00174">
    <property type="entry name" value="RHO"/>
    <property type="match status" value="1"/>
</dbReference>
<evidence type="ECO:0000256" key="1">
    <source>
        <dbReference type="ARBA" id="ARBA00004412"/>
    </source>
</evidence>
<dbReference type="GO" id="GO:0005525">
    <property type="term" value="F:GTP binding"/>
    <property type="evidence" value="ECO:0007669"/>
    <property type="project" value="UniProtKB-KW"/>
</dbReference>
<feature type="region of interest" description="Disordered" evidence="11">
    <location>
        <begin position="163"/>
        <end position="190"/>
    </location>
</feature>
<keyword evidence="6" id="KW-0342">GTP-binding</keyword>
<dbReference type="Gene3D" id="3.40.50.300">
    <property type="entry name" value="P-loop containing nucleotide triphosphate hydrolases"/>
    <property type="match status" value="1"/>
</dbReference>
<keyword evidence="4" id="KW-0547">Nucleotide-binding</keyword>
<feature type="non-terminal residue" evidence="12">
    <location>
        <position position="190"/>
    </location>
</feature>
<evidence type="ECO:0000313" key="12">
    <source>
        <dbReference type="EMBL" id="KFO87183.1"/>
    </source>
</evidence>
<dbReference type="InterPro" id="IPR001806">
    <property type="entry name" value="Small_GTPase"/>
</dbReference>
<comment type="subcellular location">
    <subcellularLocation>
        <location evidence="2">Cytoplasmic vesicle</location>
        <location evidence="2">Phagosome membrane</location>
        <topology evidence="2">Lipid-anchor</topology>
        <orientation evidence="2">Cytoplasmic side</orientation>
    </subcellularLocation>
    <subcellularLocation>
        <location evidence="1">Early endosome</location>
    </subcellularLocation>
</comment>
<accession>A0A091HIK9</accession>
<dbReference type="PROSITE" id="PS51421">
    <property type="entry name" value="RAS"/>
    <property type="match status" value="1"/>
</dbReference>
<dbReference type="AlphaFoldDB" id="A0A091HIK9"/>
<comment type="similarity">
    <text evidence="3">Belongs to the small GTPase superfamily. Rab family.</text>
</comment>
<evidence type="ECO:0000256" key="6">
    <source>
        <dbReference type="ARBA" id="ARBA00023134"/>
    </source>
</evidence>
<reference evidence="12 13" key="1">
    <citation type="submission" date="2014-04" db="EMBL/GenBank/DDBJ databases">
        <title>Genome evolution of avian class.</title>
        <authorList>
            <person name="Zhang G."/>
            <person name="Li C."/>
        </authorList>
    </citation>
    <scope>NUCLEOTIDE SEQUENCE [LARGE SCALE GENOMIC DNA]</scope>
    <source>
        <strain evidence="12">BGI_N320</strain>
    </source>
</reference>
<sequence length="190" mass="20904">LQDTGVGKSSIVCRFVQDHFDHNISPTIGASFMTKTVPCGNELHKFLIWDTAGQERVSNISQHVFVIPGSFNVLASAVIVYDITKQDSFHTLKKWVKELKEHGPENIVMAIAGNKCDLSDIREVPMKDAKEYAESIGAIVVETSAKNAVNIEELFQGISRQIPPLDPHENGNNGAIKLGKQTSQTGRRCC</sequence>
<dbReference type="PRINTS" id="PR00449">
    <property type="entry name" value="RASTRNSFRMNG"/>
</dbReference>
<keyword evidence="7" id="KW-0472">Membrane</keyword>
<dbReference type="CDD" id="cd01860">
    <property type="entry name" value="Rab5_related"/>
    <property type="match status" value="1"/>
</dbReference>
<dbReference type="InterPro" id="IPR027417">
    <property type="entry name" value="P-loop_NTPase"/>
</dbReference>
<evidence type="ECO:0000256" key="11">
    <source>
        <dbReference type="SAM" id="MobiDB-lite"/>
    </source>
</evidence>
<dbReference type="Proteomes" id="UP000054064">
    <property type="component" value="Unassembled WGS sequence"/>
</dbReference>
<evidence type="ECO:0000256" key="3">
    <source>
        <dbReference type="ARBA" id="ARBA00006270"/>
    </source>
</evidence>
<dbReference type="PROSITE" id="PS51419">
    <property type="entry name" value="RAB"/>
    <property type="match status" value="1"/>
</dbReference>
<evidence type="ECO:0000256" key="5">
    <source>
        <dbReference type="ARBA" id="ARBA00022753"/>
    </source>
</evidence>
<dbReference type="FunFam" id="3.40.50.300:FF:000346">
    <property type="entry name" value="RAB31, member RAS oncogene family"/>
    <property type="match status" value="1"/>
</dbReference>
<keyword evidence="8" id="KW-0449">Lipoprotein</keyword>
<name>A0A091HIK9_BUCRH</name>
<dbReference type="SMART" id="SM00175">
    <property type="entry name" value="RAB"/>
    <property type="match status" value="1"/>
</dbReference>
<dbReference type="Pfam" id="PF00071">
    <property type="entry name" value="Ras"/>
    <property type="match status" value="1"/>
</dbReference>
<evidence type="ECO:0000256" key="9">
    <source>
        <dbReference type="ARBA" id="ARBA00023289"/>
    </source>
</evidence>
<feature type="non-terminal residue" evidence="12">
    <location>
        <position position="1"/>
    </location>
</feature>
<evidence type="ECO:0000256" key="7">
    <source>
        <dbReference type="ARBA" id="ARBA00023136"/>
    </source>
</evidence>
<evidence type="ECO:0000256" key="2">
    <source>
        <dbReference type="ARBA" id="ARBA00004616"/>
    </source>
</evidence>
<dbReference type="InterPro" id="IPR005225">
    <property type="entry name" value="Small_GTP-bd"/>
</dbReference>
<dbReference type="GO" id="GO:0005769">
    <property type="term" value="C:early endosome"/>
    <property type="evidence" value="ECO:0007669"/>
    <property type="project" value="UniProtKB-SubCell"/>
</dbReference>
<feature type="compositionally biased region" description="Polar residues" evidence="11">
    <location>
        <begin position="180"/>
        <end position="190"/>
    </location>
</feature>
<dbReference type="NCBIfam" id="TIGR00231">
    <property type="entry name" value="small_GTP"/>
    <property type="match status" value="1"/>
</dbReference>
<dbReference type="GO" id="GO:0030670">
    <property type="term" value="C:phagocytic vesicle membrane"/>
    <property type="evidence" value="ECO:0007669"/>
    <property type="project" value="UniProtKB-SubCell"/>
</dbReference>
<evidence type="ECO:0000256" key="10">
    <source>
        <dbReference type="ARBA" id="ARBA00023329"/>
    </source>
</evidence>
<dbReference type="EMBL" id="KL513347">
    <property type="protein sequence ID" value="KFO87183.1"/>
    <property type="molecule type" value="Genomic_DNA"/>
</dbReference>
<dbReference type="GO" id="GO:0003924">
    <property type="term" value="F:GTPase activity"/>
    <property type="evidence" value="ECO:0007669"/>
    <property type="project" value="InterPro"/>
</dbReference>
<dbReference type="SUPFAM" id="SSF52540">
    <property type="entry name" value="P-loop containing nucleoside triphosphate hydrolases"/>
    <property type="match status" value="1"/>
</dbReference>
<gene>
    <name evidence="12" type="ORF">N320_00341</name>
</gene>
<keyword evidence="9" id="KW-0636">Prenylation</keyword>
<dbReference type="SMART" id="SM00173">
    <property type="entry name" value="RAS"/>
    <property type="match status" value="1"/>
</dbReference>
<keyword evidence="10" id="KW-0968">Cytoplasmic vesicle</keyword>
<evidence type="ECO:0000256" key="8">
    <source>
        <dbReference type="ARBA" id="ARBA00023288"/>
    </source>
</evidence>
<proteinExistence type="inferred from homology"/>
<keyword evidence="13" id="KW-1185">Reference proteome</keyword>
<keyword evidence="5" id="KW-0967">Endosome</keyword>
<protein>
    <submittedName>
        <fullName evidence="12">Ras-related protein Rab-31</fullName>
    </submittedName>
</protein>